<gene>
    <name evidence="2" type="primary">ydaF_3</name>
    <name evidence="2" type="ORF">NCTC7807_00706</name>
</gene>
<dbReference type="GeneID" id="95070205"/>
<dbReference type="Gene3D" id="3.40.630.30">
    <property type="match status" value="1"/>
</dbReference>
<dbReference type="GO" id="GO:0005737">
    <property type="term" value="C:cytoplasm"/>
    <property type="evidence" value="ECO:0007669"/>
    <property type="project" value="TreeGrafter"/>
</dbReference>
<dbReference type="RefSeq" id="WP_100456795.1">
    <property type="nucleotide sequence ID" value="NZ_UHID01000001.1"/>
</dbReference>
<dbReference type="PANTHER" id="PTHR43441:SF10">
    <property type="entry name" value="ACETYLTRANSFERASE"/>
    <property type="match status" value="1"/>
</dbReference>
<evidence type="ECO:0000259" key="1">
    <source>
        <dbReference type="PROSITE" id="PS51186"/>
    </source>
</evidence>
<dbReference type="AlphaFoldDB" id="A0A380MRZ2"/>
<feature type="domain" description="N-acetyltransferase" evidence="1">
    <location>
        <begin position="10"/>
        <end position="177"/>
    </location>
</feature>
<name>A0A380MRZ2_STRGR</name>
<sequence>MYAIPLTPTAELRPLEPWQAPEFLAHIDRARAHTDRWIPWATYSTDLDSARATLQSYADKQAADRGRVHGIWQEGTLVGGVMFVHFDAASGTCEIGVWSEPAGEGHGLVTAAVRHLLDHAFVTRGLHRAEWRTNPLNTRSRSVARRLGMTLDGTLRRSATHHGTRIDIEVWSLLSHEWEGTASGTDPARADGLPG</sequence>
<keyword evidence="2" id="KW-0808">Transferase</keyword>
<reference evidence="2 3" key="1">
    <citation type="submission" date="2018-06" db="EMBL/GenBank/DDBJ databases">
        <authorList>
            <consortium name="Pathogen Informatics"/>
            <person name="Doyle S."/>
        </authorList>
    </citation>
    <scope>NUCLEOTIDE SEQUENCE [LARGE SCALE GENOMIC DNA]</scope>
    <source>
        <strain evidence="2 3">NCTC7807</strain>
    </source>
</reference>
<dbReference type="PROSITE" id="PS51186">
    <property type="entry name" value="GNAT"/>
    <property type="match status" value="1"/>
</dbReference>
<organism evidence="2 3">
    <name type="scientific">Streptomyces griseus</name>
    <dbReference type="NCBI Taxonomy" id="1911"/>
    <lineage>
        <taxon>Bacteria</taxon>
        <taxon>Bacillati</taxon>
        <taxon>Actinomycetota</taxon>
        <taxon>Actinomycetes</taxon>
        <taxon>Kitasatosporales</taxon>
        <taxon>Streptomycetaceae</taxon>
        <taxon>Streptomyces</taxon>
    </lineage>
</organism>
<dbReference type="InterPro" id="IPR016181">
    <property type="entry name" value="Acyl_CoA_acyltransferase"/>
</dbReference>
<dbReference type="Pfam" id="PF13302">
    <property type="entry name" value="Acetyltransf_3"/>
    <property type="match status" value="1"/>
</dbReference>
<dbReference type="SUPFAM" id="SSF55729">
    <property type="entry name" value="Acyl-CoA N-acyltransferases (Nat)"/>
    <property type="match status" value="1"/>
</dbReference>
<dbReference type="FunFam" id="3.40.630.30:FF:000182">
    <property type="entry name" value="Putative acetyltransferase"/>
    <property type="match status" value="1"/>
</dbReference>
<keyword evidence="2" id="KW-0012">Acyltransferase</keyword>
<protein>
    <submittedName>
        <fullName evidence="2">Acetyltransferase</fullName>
        <ecNumber evidence="2">2.3.1.-</ecNumber>
    </submittedName>
</protein>
<dbReference type="InterPro" id="IPR051908">
    <property type="entry name" value="Ribosomal_N-acetyltransferase"/>
</dbReference>
<dbReference type="GO" id="GO:1990189">
    <property type="term" value="F:protein N-terminal-serine acetyltransferase activity"/>
    <property type="evidence" value="ECO:0007669"/>
    <property type="project" value="TreeGrafter"/>
</dbReference>
<evidence type="ECO:0000313" key="2">
    <source>
        <dbReference type="EMBL" id="SUO94107.1"/>
    </source>
</evidence>
<dbReference type="Proteomes" id="UP000254150">
    <property type="component" value="Unassembled WGS sequence"/>
</dbReference>
<dbReference type="InterPro" id="IPR000182">
    <property type="entry name" value="GNAT_dom"/>
</dbReference>
<accession>A0A380MRZ2</accession>
<dbReference type="EMBL" id="UHID01000001">
    <property type="protein sequence ID" value="SUO94107.1"/>
    <property type="molecule type" value="Genomic_DNA"/>
</dbReference>
<proteinExistence type="predicted"/>
<dbReference type="PANTHER" id="PTHR43441">
    <property type="entry name" value="RIBOSOMAL-PROTEIN-SERINE ACETYLTRANSFERASE"/>
    <property type="match status" value="1"/>
</dbReference>
<dbReference type="GO" id="GO:0008999">
    <property type="term" value="F:protein-N-terminal-alanine acetyltransferase activity"/>
    <property type="evidence" value="ECO:0007669"/>
    <property type="project" value="TreeGrafter"/>
</dbReference>
<dbReference type="EC" id="2.3.1.-" evidence="2"/>
<evidence type="ECO:0000313" key="3">
    <source>
        <dbReference type="Proteomes" id="UP000254150"/>
    </source>
</evidence>